<name>A0ABD3KSC0_EUCGL</name>
<dbReference type="EMBL" id="JBJKBG010000004">
    <property type="protein sequence ID" value="KAL3742684.1"/>
    <property type="molecule type" value="Genomic_DNA"/>
</dbReference>
<accession>A0ABD3KSC0</accession>
<keyword evidence="1" id="KW-1133">Transmembrane helix</keyword>
<feature type="transmembrane region" description="Helical" evidence="1">
    <location>
        <begin position="12"/>
        <end position="35"/>
    </location>
</feature>
<proteinExistence type="predicted"/>
<dbReference type="AlphaFoldDB" id="A0ABD3KSC0"/>
<keyword evidence="1" id="KW-0812">Transmembrane</keyword>
<gene>
    <name evidence="2" type="ORF">ACJRO7_018065</name>
</gene>
<reference evidence="2 3" key="1">
    <citation type="submission" date="2024-11" db="EMBL/GenBank/DDBJ databases">
        <title>Chromosome-level genome assembly of Eucalyptus globulus Labill. provides insights into its genome evolution.</title>
        <authorList>
            <person name="Li X."/>
        </authorList>
    </citation>
    <scope>NUCLEOTIDE SEQUENCE [LARGE SCALE GENOMIC DNA]</scope>
    <source>
        <strain evidence="2">CL2024</strain>
        <tissue evidence="2">Fresh tender leaves</tissue>
    </source>
</reference>
<evidence type="ECO:0000256" key="1">
    <source>
        <dbReference type="SAM" id="Phobius"/>
    </source>
</evidence>
<evidence type="ECO:0000313" key="2">
    <source>
        <dbReference type="EMBL" id="KAL3742684.1"/>
    </source>
</evidence>
<protein>
    <submittedName>
        <fullName evidence="2">Uncharacterized protein</fullName>
    </submittedName>
</protein>
<keyword evidence="3" id="KW-1185">Reference proteome</keyword>
<sequence length="85" mass="9145">MLLIICLTYGYPFFLEVFVAMVSMGVTYGASIFAITPKNVMHARSLLAAAAVPAIVRAVLLIYKYVKSKCSGERERKGGTPGSGK</sequence>
<organism evidence="2 3">
    <name type="scientific">Eucalyptus globulus</name>
    <name type="common">Tasmanian blue gum</name>
    <dbReference type="NCBI Taxonomy" id="34317"/>
    <lineage>
        <taxon>Eukaryota</taxon>
        <taxon>Viridiplantae</taxon>
        <taxon>Streptophyta</taxon>
        <taxon>Embryophyta</taxon>
        <taxon>Tracheophyta</taxon>
        <taxon>Spermatophyta</taxon>
        <taxon>Magnoliopsida</taxon>
        <taxon>eudicotyledons</taxon>
        <taxon>Gunneridae</taxon>
        <taxon>Pentapetalae</taxon>
        <taxon>rosids</taxon>
        <taxon>malvids</taxon>
        <taxon>Myrtales</taxon>
        <taxon>Myrtaceae</taxon>
        <taxon>Myrtoideae</taxon>
        <taxon>Eucalypteae</taxon>
        <taxon>Eucalyptus</taxon>
    </lineage>
</organism>
<comment type="caution">
    <text evidence="2">The sequence shown here is derived from an EMBL/GenBank/DDBJ whole genome shotgun (WGS) entry which is preliminary data.</text>
</comment>
<keyword evidence="1" id="KW-0472">Membrane</keyword>
<evidence type="ECO:0000313" key="3">
    <source>
        <dbReference type="Proteomes" id="UP001634007"/>
    </source>
</evidence>
<feature type="transmembrane region" description="Helical" evidence="1">
    <location>
        <begin position="47"/>
        <end position="66"/>
    </location>
</feature>
<dbReference type="Proteomes" id="UP001634007">
    <property type="component" value="Unassembled WGS sequence"/>
</dbReference>